<dbReference type="AlphaFoldDB" id="A0A8J2BSJ8"/>
<dbReference type="Proteomes" id="UP000663859">
    <property type="component" value="Unassembled WGS sequence"/>
</dbReference>
<dbReference type="InterPro" id="IPR036938">
    <property type="entry name" value="PAP2/HPO_sf"/>
</dbReference>
<feature type="transmembrane region" description="Helical" evidence="1">
    <location>
        <begin position="109"/>
        <end position="130"/>
    </location>
</feature>
<accession>A0A8J2BSJ8</accession>
<dbReference type="RefSeq" id="WP_174582515.1">
    <property type="nucleotide sequence ID" value="NZ_CAJNOB010000067.1"/>
</dbReference>
<gene>
    <name evidence="3" type="ORF">MPNT_70035</name>
</gene>
<protein>
    <recommendedName>
        <fullName evidence="2">Phosphatidic acid phosphatase type 2/haloperoxidase domain-containing protein</fullName>
    </recommendedName>
</protein>
<keyword evidence="1" id="KW-0812">Transmembrane</keyword>
<reference evidence="3" key="1">
    <citation type="submission" date="2021-02" db="EMBL/GenBank/DDBJ databases">
        <authorList>
            <person name="Cremers G."/>
            <person name="Picone N."/>
        </authorList>
    </citation>
    <scope>NUCLEOTIDE SEQUENCE</scope>
    <source>
        <strain evidence="3">PQ17</strain>
    </source>
</reference>
<dbReference type="Gene3D" id="1.20.144.10">
    <property type="entry name" value="Phosphatidic acid phosphatase type 2/haloperoxidase"/>
    <property type="match status" value="1"/>
</dbReference>
<organism evidence="3 4">
    <name type="scientific">Candidatus Methylacidithermus pantelleriae</name>
    <dbReference type="NCBI Taxonomy" id="2744239"/>
    <lineage>
        <taxon>Bacteria</taxon>
        <taxon>Pseudomonadati</taxon>
        <taxon>Verrucomicrobiota</taxon>
        <taxon>Methylacidiphilae</taxon>
        <taxon>Methylacidiphilales</taxon>
        <taxon>Methylacidiphilaceae</taxon>
        <taxon>Candidatus Methylacidithermus</taxon>
    </lineage>
</organism>
<feature type="domain" description="Phosphatidic acid phosphatase type 2/haloperoxidase" evidence="2">
    <location>
        <begin position="112"/>
        <end position="244"/>
    </location>
</feature>
<evidence type="ECO:0000313" key="3">
    <source>
        <dbReference type="EMBL" id="CAF0704476.1"/>
    </source>
</evidence>
<evidence type="ECO:0000313" key="4">
    <source>
        <dbReference type="Proteomes" id="UP000663859"/>
    </source>
</evidence>
<dbReference type="SMART" id="SM00014">
    <property type="entry name" value="acidPPc"/>
    <property type="match status" value="1"/>
</dbReference>
<evidence type="ECO:0000256" key="1">
    <source>
        <dbReference type="SAM" id="Phobius"/>
    </source>
</evidence>
<name>A0A8J2BSJ8_9BACT</name>
<keyword evidence="1" id="KW-1133">Transmembrane helix</keyword>
<dbReference type="Pfam" id="PF01569">
    <property type="entry name" value="PAP2"/>
    <property type="match status" value="1"/>
</dbReference>
<feature type="transmembrane region" description="Helical" evidence="1">
    <location>
        <begin position="76"/>
        <end position="97"/>
    </location>
</feature>
<evidence type="ECO:0000259" key="2">
    <source>
        <dbReference type="SMART" id="SM00014"/>
    </source>
</evidence>
<sequence>MMRDTGSPQSACPLGGGTWIWKRLFPSVQQTAFWLVGWMGIEFVVVVVALSMDPVWERALLAQSKNPLWREVAERISYWGDFFPGVFLVVLVLWIGAFVGHRKHWRERAYAILVAATLAGLSADLLRIVLGRPRPDATVKACLQELGTLPRPWLVLPTPSPPGRLTDGLYGWQGKDLFHSLPSGHAASASATATVLSIEWPSLLPFWMCGAASVLWSRAVLGRHRFSDLVAGMVLGLAFGLRVAPRTSRGTLVKGHRSRREE</sequence>
<comment type="caution">
    <text evidence="3">The sequence shown here is derived from an EMBL/GenBank/DDBJ whole genome shotgun (WGS) entry which is preliminary data.</text>
</comment>
<feature type="transmembrane region" description="Helical" evidence="1">
    <location>
        <begin position="32"/>
        <end position="56"/>
    </location>
</feature>
<dbReference type="InterPro" id="IPR000326">
    <property type="entry name" value="PAP2/HPO"/>
</dbReference>
<keyword evidence="4" id="KW-1185">Reference proteome</keyword>
<dbReference type="EMBL" id="CAJNOB010000067">
    <property type="protein sequence ID" value="CAF0704476.1"/>
    <property type="molecule type" value="Genomic_DNA"/>
</dbReference>
<proteinExistence type="predicted"/>
<keyword evidence="1" id="KW-0472">Membrane</keyword>
<dbReference type="SUPFAM" id="SSF48317">
    <property type="entry name" value="Acid phosphatase/Vanadium-dependent haloperoxidase"/>
    <property type="match status" value="1"/>
</dbReference>